<keyword evidence="3" id="KW-1185">Reference proteome</keyword>
<dbReference type="RefSeq" id="XP_048134700.1">
    <property type="nucleotide sequence ID" value="XM_048278743.1"/>
</dbReference>
<name>A0ABM3HDM3_9MYRT</name>
<dbReference type="PANTHER" id="PTHR47718">
    <property type="entry name" value="OS01G0519700 PROTEIN"/>
    <property type="match status" value="1"/>
</dbReference>
<dbReference type="PANTHER" id="PTHR47718:SF2">
    <property type="entry name" value="PROTEIN FAR1-RELATED SEQUENCE 5-LIKE"/>
    <property type="match status" value="1"/>
</dbReference>
<protein>
    <submittedName>
        <fullName evidence="4">Protein FAR1-RELATED SEQUENCE 5-like isoform X3</fullName>
    </submittedName>
</protein>
<sequence length="234" mass="26839">MNMEGVVTTMLSTSSEIIPQMETPSQMDDDGTSSNDRTPQMGMEFNDVDEAWEFWKIYALKIGFGVRRRVTNKGKDGSITSTRFCCAKEGHRQKDKRLELVKKPRPETRMDCHARMGIKLVRESGKYFVYDFEPMHSHPLHFAECTHLIRSHRQISDVQAQQIVLGDNAGLTQRQQHDLSSVQSGGRENVGYTRVDVKNYLRTKRGRDMEFGDAGCLLKDGHVKQEMEYSRSMV</sequence>
<dbReference type="GeneID" id="115732554"/>
<gene>
    <name evidence="4" type="primary">LOC115732554</name>
</gene>
<reference evidence="4" key="1">
    <citation type="submission" date="2025-08" db="UniProtKB">
        <authorList>
            <consortium name="RefSeq"/>
        </authorList>
    </citation>
    <scope>IDENTIFICATION</scope>
    <source>
        <tissue evidence="4">Leaf</tissue>
    </source>
</reference>
<dbReference type="InterPro" id="IPR004330">
    <property type="entry name" value="FAR1_DNA_bnd_dom"/>
</dbReference>
<feature type="region of interest" description="Disordered" evidence="1">
    <location>
        <begin position="1"/>
        <end position="38"/>
    </location>
</feature>
<accession>A0ABM3HDM3</accession>
<dbReference type="Pfam" id="PF03101">
    <property type="entry name" value="FAR1"/>
    <property type="match status" value="1"/>
</dbReference>
<proteinExistence type="predicted"/>
<evidence type="ECO:0000259" key="2">
    <source>
        <dbReference type="Pfam" id="PF03101"/>
    </source>
</evidence>
<dbReference type="Proteomes" id="UP000827889">
    <property type="component" value="Chromosome 5"/>
</dbReference>
<feature type="domain" description="FAR1" evidence="2">
    <location>
        <begin position="53"/>
        <end position="141"/>
    </location>
</feature>
<evidence type="ECO:0000313" key="3">
    <source>
        <dbReference type="Proteomes" id="UP000827889"/>
    </source>
</evidence>
<feature type="compositionally biased region" description="Polar residues" evidence="1">
    <location>
        <begin position="9"/>
        <end position="38"/>
    </location>
</feature>
<evidence type="ECO:0000313" key="4">
    <source>
        <dbReference type="RefSeq" id="XP_048134700.1"/>
    </source>
</evidence>
<organism evidence="3 4">
    <name type="scientific">Rhodamnia argentea</name>
    <dbReference type="NCBI Taxonomy" id="178133"/>
    <lineage>
        <taxon>Eukaryota</taxon>
        <taxon>Viridiplantae</taxon>
        <taxon>Streptophyta</taxon>
        <taxon>Embryophyta</taxon>
        <taxon>Tracheophyta</taxon>
        <taxon>Spermatophyta</taxon>
        <taxon>Magnoliopsida</taxon>
        <taxon>eudicotyledons</taxon>
        <taxon>Gunneridae</taxon>
        <taxon>Pentapetalae</taxon>
        <taxon>rosids</taxon>
        <taxon>malvids</taxon>
        <taxon>Myrtales</taxon>
        <taxon>Myrtaceae</taxon>
        <taxon>Myrtoideae</taxon>
        <taxon>Myrteae</taxon>
        <taxon>Australasian group</taxon>
        <taxon>Rhodamnia</taxon>
    </lineage>
</organism>
<evidence type="ECO:0000256" key="1">
    <source>
        <dbReference type="SAM" id="MobiDB-lite"/>
    </source>
</evidence>